<evidence type="ECO:0000256" key="8">
    <source>
        <dbReference type="SAM" id="MobiDB-lite"/>
    </source>
</evidence>
<name>A0A8J4B516_9CHLO</name>
<comment type="subcellular location">
    <subcellularLocation>
        <location evidence="1">Cytoplasm</location>
    </subcellularLocation>
</comment>
<evidence type="ECO:0000313" key="9">
    <source>
        <dbReference type="EMBL" id="GIL53411.1"/>
    </source>
</evidence>
<feature type="region of interest" description="Disordered" evidence="8">
    <location>
        <begin position="1"/>
        <end position="33"/>
    </location>
</feature>
<dbReference type="EMBL" id="BNCO01000015">
    <property type="protein sequence ID" value="GIL53411.1"/>
    <property type="molecule type" value="Genomic_DNA"/>
</dbReference>
<feature type="region of interest" description="Disordered" evidence="8">
    <location>
        <begin position="353"/>
        <end position="413"/>
    </location>
</feature>
<feature type="compositionally biased region" description="Acidic residues" evidence="8">
    <location>
        <begin position="402"/>
        <end position="413"/>
    </location>
</feature>
<evidence type="ECO:0000256" key="2">
    <source>
        <dbReference type="ARBA" id="ARBA00005369"/>
    </source>
</evidence>
<proteinExistence type="inferred from homology"/>
<dbReference type="Proteomes" id="UP000747399">
    <property type="component" value="Unassembled WGS sequence"/>
</dbReference>
<evidence type="ECO:0000256" key="3">
    <source>
        <dbReference type="ARBA" id="ARBA00011890"/>
    </source>
</evidence>
<keyword evidence="4" id="KW-0963">Cytoplasm</keyword>
<dbReference type="InterPro" id="IPR029063">
    <property type="entry name" value="SAM-dependent_MTases_sf"/>
</dbReference>
<dbReference type="InterPro" id="IPR000682">
    <property type="entry name" value="PCMT"/>
</dbReference>
<dbReference type="GO" id="GO:0004719">
    <property type="term" value="F:protein-L-isoaspartate (D-aspartate) O-methyltransferase activity"/>
    <property type="evidence" value="ECO:0007669"/>
    <property type="project" value="UniProtKB-EC"/>
</dbReference>
<gene>
    <name evidence="9" type="ORF">Vafri_9027</name>
</gene>
<accession>A0A8J4B516</accession>
<dbReference type="SUPFAM" id="SSF53335">
    <property type="entry name" value="S-adenosyl-L-methionine-dependent methyltransferases"/>
    <property type="match status" value="1"/>
</dbReference>
<evidence type="ECO:0000256" key="1">
    <source>
        <dbReference type="ARBA" id="ARBA00004496"/>
    </source>
</evidence>
<evidence type="ECO:0000256" key="4">
    <source>
        <dbReference type="ARBA" id="ARBA00022490"/>
    </source>
</evidence>
<dbReference type="Pfam" id="PF01135">
    <property type="entry name" value="PCMT"/>
    <property type="match status" value="1"/>
</dbReference>
<organism evidence="9 10">
    <name type="scientific">Volvox africanus</name>
    <dbReference type="NCBI Taxonomy" id="51714"/>
    <lineage>
        <taxon>Eukaryota</taxon>
        <taxon>Viridiplantae</taxon>
        <taxon>Chlorophyta</taxon>
        <taxon>core chlorophytes</taxon>
        <taxon>Chlorophyceae</taxon>
        <taxon>CS clade</taxon>
        <taxon>Chlamydomonadales</taxon>
        <taxon>Volvocaceae</taxon>
        <taxon>Volvox</taxon>
    </lineage>
</organism>
<evidence type="ECO:0000256" key="6">
    <source>
        <dbReference type="ARBA" id="ARBA00022679"/>
    </source>
</evidence>
<keyword evidence="5" id="KW-0489">Methyltransferase</keyword>
<evidence type="ECO:0000256" key="5">
    <source>
        <dbReference type="ARBA" id="ARBA00022603"/>
    </source>
</evidence>
<feature type="non-terminal residue" evidence="9">
    <location>
        <position position="1"/>
    </location>
</feature>
<comment type="caution">
    <text evidence="9">The sequence shown here is derived from an EMBL/GenBank/DDBJ whole genome shotgun (WGS) entry which is preliminary data.</text>
</comment>
<dbReference type="Gene3D" id="3.40.50.150">
    <property type="entry name" value="Vaccinia Virus protein VP39"/>
    <property type="match status" value="1"/>
</dbReference>
<protein>
    <recommendedName>
        <fullName evidence="3">protein-L-isoaspartate(D-aspartate) O-methyltransferase</fullName>
        <ecNumber evidence="3">2.1.1.77</ecNumber>
    </recommendedName>
</protein>
<keyword evidence="6" id="KW-0808">Transferase</keyword>
<sequence length="413" mass="44029">MANPNAEQDEGIPLDPDSDNDDDPGVPLQGQPRRERLERIALFDFLRLLAGNREPQPGFTTMEELVNHLKSNDTITSDAVSRAMLACPRDLFVPYPHRVEALADRPIRVEAAGFNISAPHVQAVSLQALALEQGQRVLDVGCGCGIITAYAAYLTGSSGEVVGIDIRDDAIKLSSHNLLALKARNIEFPEVAAPIRLERHNVFIPLKRHLGRYDAVHVGGALPGSRLGALLDLLGPKGGRIVAPISNELRLVTKSPDGSVRQRVLSQVSFSKLEIPRDVDVVLELLQEQAEVDRHVEVPSSTFASDLAHLAAPGVDLHTGKPAAMSAFTAPALASASASASASALLPKTESDFAAPSAPCRLTTSGVRPRSDTSLPDDHSAPATLPPAYRSSGSQVSHLEEEAIDAPVADEME</sequence>
<dbReference type="GO" id="GO:0005737">
    <property type="term" value="C:cytoplasm"/>
    <property type="evidence" value="ECO:0007669"/>
    <property type="project" value="UniProtKB-SubCell"/>
</dbReference>
<dbReference type="AlphaFoldDB" id="A0A8J4B516"/>
<evidence type="ECO:0000256" key="7">
    <source>
        <dbReference type="ARBA" id="ARBA00022691"/>
    </source>
</evidence>
<dbReference type="PANTHER" id="PTHR11579">
    <property type="entry name" value="PROTEIN-L-ISOASPARTATE O-METHYLTRANSFERASE"/>
    <property type="match status" value="1"/>
</dbReference>
<keyword evidence="7" id="KW-0949">S-adenosyl-L-methionine</keyword>
<evidence type="ECO:0000313" key="10">
    <source>
        <dbReference type="Proteomes" id="UP000747399"/>
    </source>
</evidence>
<reference evidence="9" key="1">
    <citation type="journal article" date="2021" name="Proc. Natl. Acad. Sci. U.S.A.">
        <title>Three genomes in the algal genus Volvox reveal the fate of a haploid sex-determining region after a transition to homothallism.</title>
        <authorList>
            <person name="Yamamoto K."/>
            <person name="Hamaji T."/>
            <person name="Kawai-Toyooka H."/>
            <person name="Matsuzaki R."/>
            <person name="Takahashi F."/>
            <person name="Nishimura Y."/>
            <person name="Kawachi M."/>
            <person name="Noguchi H."/>
            <person name="Minakuchi Y."/>
            <person name="Umen J.G."/>
            <person name="Toyoda A."/>
            <person name="Nozaki H."/>
        </authorList>
    </citation>
    <scope>NUCLEOTIDE SEQUENCE</scope>
    <source>
        <strain evidence="9">NIES-3780</strain>
    </source>
</reference>
<dbReference type="GO" id="GO:0032259">
    <property type="term" value="P:methylation"/>
    <property type="evidence" value="ECO:0007669"/>
    <property type="project" value="UniProtKB-KW"/>
</dbReference>
<feature type="compositionally biased region" description="Acidic residues" evidence="8">
    <location>
        <begin position="7"/>
        <end position="24"/>
    </location>
</feature>
<dbReference type="EC" id="2.1.1.77" evidence="3"/>
<keyword evidence="10" id="KW-1185">Reference proteome</keyword>
<dbReference type="PANTHER" id="PTHR11579:SF0">
    <property type="entry name" value="PROTEIN-L-ISOASPARTATE(D-ASPARTATE) O-METHYLTRANSFERASE"/>
    <property type="match status" value="1"/>
</dbReference>
<dbReference type="CDD" id="cd02440">
    <property type="entry name" value="AdoMet_MTases"/>
    <property type="match status" value="1"/>
</dbReference>
<comment type="similarity">
    <text evidence="2">Belongs to the methyltransferase superfamily. L-isoaspartyl/D-aspartyl protein methyltransferase family.</text>
</comment>